<dbReference type="Pfam" id="PF21760">
    <property type="entry name" value="SecD_1st"/>
    <property type="match status" value="1"/>
</dbReference>
<comment type="caution">
    <text evidence="14">The sequence shown here is derived from an EMBL/GenBank/DDBJ whole genome shotgun (WGS) entry which is preliminary data.</text>
</comment>
<comment type="similarity">
    <text evidence="9">Belongs to the SecD/SecF family. SecD subfamily.</text>
</comment>
<evidence type="ECO:0000256" key="10">
    <source>
        <dbReference type="HAMAP-Rule" id="MF_01464"/>
    </source>
</evidence>
<comment type="subunit">
    <text evidence="10">Forms a complex with SecD. Part of the essential Sec protein translocation apparatus which comprises SecA, SecYEG and auxiliary proteins SecDF-YajC and YidC.</text>
</comment>
<feature type="domain" description="Protein translocase subunit SecDF P1" evidence="12">
    <location>
        <begin position="186"/>
        <end position="243"/>
    </location>
</feature>
<evidence type="ECO:0000256" key="5">
    <source>
        <dbReference type="ARBA" id="ARBA00022927"/>
    </source>
</evidence>
<feature type="transmembrane region" description="Helical" evidence="9">
    <location>
        <begin position="829"/>
        <end position="857"/>
    </location>
</feature>
<accession>A0ABW3TI92</accession>
<evidence type="ECO:0000259" key="13">
    <source>
        <dbReference type="Pfam" id="PF22599"/>
    </source>
</evidence>
<dbReference type="PANTHER" id="PTHR30081:SF1">
    <property type="entry name" value="PROTEIN TRANSLOCASE SUBUNIT SECD"/>
    <property type="match status" value="1"/>
</dbReference>
<keyword evidence="8 9" id="KW-0472">Membrane</keyword>
<dbReference type="Pfam" id="PF07549">
    <property type="entry name" value="Sec_GG"/>
    <property type="match status" value="2"/>
</dbReference>
<reference evidence="15" key="1">
    <citation type="journal article" date="2019" name="Int. J. Syst. Evol. Microbiol.">
        <title>The Global Catalogue of Microorganisms (GCM) 10K type strain sequencing project: providing services to taxonomists for standard genome sequencing and annotation.</title>
        <authorList>
            <consortium name="The Broad Institute Genomics Platform"/>
            <consortium name="The Broad Institute Genome Sequencing Center for Infectious Disease"/>
            <person name="Wu L."/>
            <person name="Ma J."/>
        </authorList>
    </citation>
    <scope>NUCLEOTIDE SEQUENCE [LARGE SCALE GENOMIC DNA]</scope>
    <source>
        <strain evidence="15">CCUG 55328</strain>
    </source>
</reference>
<feature type="transmembrane region" description="Helical" evidence="9">
    <location>
        <begin position="577"/>
        <end position="600"/>
    </location>
</feature>
<feature type="domain" description="Protein export membrane protein SecD/SecF C-terminal" evidence="11">
    <location>
        <begin position="671"/>
        <end position="856"/>
    </location>
</feature>
<feature type="domain" description="SecDF P1 head subdomain" evidence="13">
    <location>
        <begin position="260"/>
        <end position="371"/>
    </location>
</feature>
<dbReference type="HAMAP" id="MF_01463_B">
    <property type="entry name" value="SecD_B"/>
    <property type="match status" value="1"/>
</dbReference>
<evidence type="ECO:0000256" key="3">
    <source>
        <dbReference type="ARBA" id="ARBA00022475"/>
    </source>
</evidence>
<dbReference type="NCBIfam" id="TIGR01129">
    <property type="entry name" value="secD"/>
    <property type="match status" value="1"/>
</dbReference>
<dbReference type="InterPro" id="IPR048631">
    <property type="entry name" value="SecD_1st"/>
</dbReference>
<name>A0ABW3TI92_9RHOB</name>
<keyword evidence="6 9" id="KW-1133">Transmembrane helix</keyword>
<keyword evidence="2 9" id="KW-0813">Transport</keyword>
<dbReference type="EMBL" id="JBHTKR010000006">
    <property type="protein sequence ID" value="MFD1196231.1"/>
    <property type="molecule type" value="Genomic_DNA"/>
</dbReference>
<gene>
    <name evidence="9 14" type="primary">secD</name>
    <name evidence="10" type="synonym">secF</name>
    <name evidence="14" type="ORF">ACFQ3C_16295</name>
</gene>
<evidence type="ECO:0000259" key="11">
    <source>
        <dbReference type="Pfam" id="PF02355"/>
    </source>
</evidence>
<feature type="transmembrane region" description="Helical" evidence="9">
    <location>
        <begin position="725"/>
        <end position="747"/>
    </location>
</feature>
<evidence type="ECO:0000313" key="15">
    <source>
        <dbReference type="Proteomes" id="UP001597151"/>
    </source>
</evidence>
<keyword evidence="4 9" id="KW-0812">Transmembrane</keyword>
<dbReference type="PANTHER" id="PTHR30081">
    <property type="entry name" value="PROTEIN-EXPORT MEMBRANE PROTEIN SEC"/>
    <property type="match status" value="1"/>
</dbReference>
<feature type="transmembrane region" description="Helical" evidence="9">
    <location>
        <begin position="805"/>
        <end position="823"/>
    </location>
</feature>
<protein>
    <recommendedName>
        <fullName evidence="9 10">Multifunctional fusion protein</fullName>
    </recommendedName>
    <domain>
        <recommendedName>
            <fullName evidence="9">Protein translocase subunit SecD</fullName>
        </recommendedName>
    </domain>
    <domain>
        <recommendedName>
            <fullName evidence="10">Protein-export membrane protein SecF</fullName>
        </recommendedName>
    </domain>
</protein>
<keyword evidence="7 9" id="KW-0811">Translocation</keyword>
<dbReference type="RefSeq" id="WP_380793976.1">
    <property type="nucleotide sequence ID" value="NZ_JBHTKR010000006.1"/>
</dbReference>
<dbReference type="Gene3D" id="3.30.70.3400">
    <property type="match status" value="1"/>
</dbReference>
<keyword evidence="5 9" id="KW-0653">Protein transport</keyword>
<dbReference type="Gene3D" id="1.20.1640.10">
    <property type="entry name" value="Multidrug efflux transporter AcrB transmembrane domain"/>
    <property type="match status" value="2"/>
</dbReference>
<dbReference type="NCBIfam" id="NF009583">
    <property type="entry name" value="PRK13024.1-3"/>
    <property type="match status" value="1"/>
</dbReference>
<dbReference type="InterPro" id="IPR022646">
    <property type="entry name" value="SecD/SecF_CS"/>
</dbReference>
<dbReference type="InterPro" id="IPR022813">
    <property type="entry name" value="SecD/SecF_arch_bac"/>
</dbReference>
<dbReference type="Pfam" id="PF02355">
    <property type="entry name" value="SecD_SecF_C"/>
    <property type="match status" value="2"/>
</dbReference>
<feature type="domain" description="Protein export membrane protein SecD/SecF C-terminal" evidence="11">
    <location>
        <begin position="375"/>
        <end position="543"/>
    </location>
</feature>
<evidence type="ECO:0000256" key="7">
    <source>
        <dbReference type="ARBA" id="ARBA00023010"/>
    </source>
</evidence>
<dbReference type="Proteomes" id="UP001597151">
    <property type="component" value="Unassembled WGS sequence"/>
</dbReference>
<comment type="caution">
    <text evidence="9">Lacks conserved residue(s) required for the propagation of feature annotation.</text>
</comment>
<evidence type="ECO:0000256" key="4">
    <source>
        <dbReference type="ARBA" id="ARBA00022692"/>
    </source>
</evidence>
<dbReference type="InterPro" id="IPR054384">
    <property type="entry name" value="SecDF_P1_head"/>
</dbReference>
<organism evidence="14 15">
    <name type="scientific">Seohaeicola saemankumensis</name>
    <dbReference type="NCBI Taxonomy" id="481181"/>
    <lineage>
        <taxon>Bacteria</taxon>
        <taxon>Pseudomonadati</taxon>
        <taxon>Pseudomonadota</taxon>
        <taxon>Alphaproteobacteria</taxon>
        <taxon>Rhodobacterales</taxon>
        <taxon>Roseobacteraceae</taxon>
        <taxon>Seohaeicola</taxon>
    </lineage>
</organism>
<comment type="function">
    <text evidence="9">Part of the Sec protein translocase complex. Interacts with the SecYEG preprotein conducting channel. SecDF uses the proton motive force (PMF) to complete protein translocation after the ATP-dependent function of SecA.</text>
</comment>
<evidence type="ECO:0000256" key="9">
    <source>
        <dbReference type="HAMAP-Rule" id="MF_01463"/>
    </source>
</evidence>
<dbReference type="HAMAP" id="MF_01464_B">
    <property type="entry name" value="SecF_B"/>
    <property type="match status" value="1"/>
</dbReference>
<dbReference type="PRINTS" id="PR01755">
    <property type="entry name" value="SECFTRNLCASE"/>
</dbReference>
<feature type="transmembrane region" description="Helical" evidence="9">
    <location>
        <begin position="488"/>
        <end position="510"/>
    </location>
</feature>
<feature type="transmembrane region" description="Helical" evidence="9">
    <location>
        <begin position="753"/>
        <end position="774"/>
    </location>
</feature>
<dbReference type="InterPro" id="IPR005791">
    <property type="entry name" value="SecD"/>
</dbReference>
<evidence type="ECO:0000256" key="2">
    <source>
        <dbReference type="ARBA" id="ARBA00022448"/>
    </source>
</evidence>
<feature type="transmembrane region" description="Helical" evidence="9">
    <location>
        <begin position="698"/>
        <end position="718"/>
    </location>
</feature>
<feature type="transmembrane region" description="Helical" evidence="9">
    <location>
        <begin position="516"/>
        <end position="540"/>
    </location>
</feature>
<dbReference type="Gene3D" id="3.30.1360.200">
    <property type="match status" value="1"/>
</dbReference>
<proteinExistence type="inferred from homology"/>
<evidence type="ECO:0000256" key="8">
    <source>
        <dbReference type="ARBA" id="ARBA00023136"/>
    </source>
</evidence>
<dbReference type="NCBIfam" id="TIGR00966">
    <property type="entry name" value="transloc_SecF"/>
    <property type="match status" value="1"/>
</dbReference>
<dbReference type="InterPro" id="IPR005665">
    <property type="entry name" value="SecF_bac"/>
</dbReference>
<comment type="similarity">
    <text evidence="10">Belongs to the SecD/SecF family. SecF subfamily.</text>
</comment>
<evidence type="ECO:0000259" key="12">
    <source>
        <dbReference type="Pfam" id="PF21760"/>
    </source>
</evidence>
<dbReference type="SUPFAM" id="SSF82866">
    <property type="entry name" value="Multidrug efflux transporter AcrB transmembrane domain"/>
    <property type="match status" value="2"/>
</dbReference>
<dbReference type="InterPro" id="IPR048634">
    <property type="entry name" value="SecD_SecF_C"/>
</dbReference>
<evidence type="ECO:0000313" key="14">
    <source>
        <dbReference type="EMBL" id="MFD1196231.1"/>
    </source>
</evidence>
<dbReference type="Pfam" id="PF22599">
    <property type="entry name" value="SecDF_P1_head"/>
    <property type="match status" value="1"/>
</dbReference>
<dbReference type="InterPro" id="IPR055344">
    <property type="entry name" value="SecD_SecF_C_bact"/>
</dbReference>
<evidence type="ECO:0000256" key="1">
    <source>
        <dbReference type="ARBA" id="ARBA00004651"/>
    </source>
</evidence>
<evidence type="ECO:0000256" key="6">
    <source>
        <dbReference type="ARBA" id="ARBA00022989"/>
    </source>
</evidence>
<keyword evidence="3 9" id="KW-1003">Cell membrane</keyword>
<comment type="subcellular location">
    <subcellularLocation>
        <location evidence="1 9">Cell membrane</location>
        <topology evidence="1 9">Multi-pass membrane protein</topology>
    </subcellularLocation>
</comment>
<comment type="subunit">
    <text evidence="9">Forms a complex with SecF. Part of the essential Sec protein translocation apparatus which comprises SecA, SecYEG and auxiliary proteins SecDF-YajC and YidC.</text>
</comment>
<dbReference type="NCBIfam" id="TIGR00916">
    <property type="entry name" value="2A0604s01"/>
    <property type="match status" value="2"/>
</dbReference>
<keyword evidence="15" id="KW-1185">Reference proteome</keyword>
<sequence>MSKTIFWKRLLIWSVCLWGLVFALPNAFYPQVERYNDALALQTETGALPPEKAADLAGWQAWLPSGLVNLGLDLRGGAHLLAEIQVEDVHSARMDAFWPQIRDTLRDQRDKVGTIRRLDAAPGELRIALSDPAGEQAAIAALRALASPVTSLAGAGQSDIEVRAEAGVLIVTLSEAERAASDERTLQQSLEIIRRRIDEVGTREPTIQRQGQNRILIQVPGIGSASELKALIGTTAHLSFHPVIGRAASADAATQPGTQILPAMNEPDVFYIVDQSPVVSGDNLVDAQPAFDQNNRPAVNFRFDPTGARAFGDYTAAHIGQPFAIVLDKEVISAPVIQSHIPGGSGIITGQFTVEDSTDLAVLLRAGALPAGMSFLEERTIGPELGQDSIAAGQRAAVIGMAAVVVFMLACYGSFGVMAVVALGINMTLLMAALSLIGATLTLPGIAGIVLTMGMAVDANVLIFERIREELRQGRPAGRAITLGFEKALSAILDSNLTGLLTALIMFAIGSGAVRGFAVTLGLGILTSMFTAVYVTRLIIETWMHWRKPAMITLRGWIRLAPDTTTIDFFRAQWATFGLSLFAVLASLLLIATMGLNFGIDFKGGTTFRTESVHEIDLGAYRAALSTLQLGDVTISEVFDPAFRADQHVAMIRVQAQDGIEAISTATIAQVQDTLRAVDPAIAFTAVDSVGPKVSAELIWLALAAVGAGAFGILAYVWMRFEWQFAVGTVAALAHDVIVTMGVFALFQLRFDLTIVAALLTILGYSVNDTVVIFDRLRENLAKYKAMPLRDLMNLSANETLSRTLMTAVTTLIALAALLIFGGDVIRGFVFAMLFGVIIGTWSTLYVAKNIVLFLGLDRSDKAKRKVQHEFAHIDA</sequence>
<dbReference type="InterPro" id="IPR022645">
    <property type="entry name" value="SecD/SecF_bac"/>
</dbReference>